<sequence>MLLFQMTSFKQLAIIGSTASGKTDLSIKLAKQSSANILSLDSLALYKEIDIASAKPTLSERDNIKHFGINEQYPNESFDVTTFIKLYKKAKEASMQENKNLIIVGGTSFYLSSLLNGISELPTISQNSIKKSNELLKNVEEAHTFLNTLDPKYMTNIMTKDRYRIEKMLNLYFETSLTPTEYFKANPAKPTITSNLPIYEIEVEREVLRTRIQKRTQKMIQDGLIDEVFYLEKTYSRQPNCMKSIGIKEVLAYMDGIYNQDEMKERIIIHTAQLAKRQRTFNRSQFKDKTLLPLETLKELLLKN</sequence>
<dbReference type="AlphaFoldDB" id="A0A6S6TVQ1"/>
<name>A0A6S6TVQ1_9BACT</name>
<evidence type="ECO:0000256" key="9">
    <source>
        <dbReference type="ARBA" id="ARBA00022842"/>
    </source>
</evidence>
<keyword evidence="8 11" id="KW-0067">ATP-binding</keyword>
<comment type="catalytic activity">
    <reaction evidence="10 11 12">
        <text>adenosine(37) in tRNA + dimethylallyl diphosphate = N(6)-dimethylallyladenosine(37) in tRNA + diphosphate</text>
        <dbReference type="Rhea" id="RHEA:26482"/>
        <dbReference type="Rhea" id="RHEA-COMP:10162"/>
        <dbReference type="Rhea" id="RHEA-COMP:10375"/>
        <dbReference type="ChEBI" id="CHEBI:33019"/>
        <dbReference type="ChEBI" id="CHEBI:57623"/>
        <dbReference type="ChEBI" id="CHEBI:74411"/>
        <dbReference type="ChEBI" id="CHEBI:74415"/>
        <dbReference type="EC" id="2.5.1.75"/>
    </reaction>
</comment>
<evidence type="ECO:0000256" key="11">
    <source>
        <dbReference type="HAMAP-Rule" id="MF_00185"/>
    </source>
</evidence>
<evidence type="ECO:0000256" key="14">
    <source>
        <dbReference type="RuleBase" id="RU003785"/>
    </source>
</evidence>
<reference evidence="15" key="1">
    <citation type="submission" date="2020-01" db="EMBL/GenBank/DDBJ databases">
        <authorList>
            <person name="Meier V. D."/>
            <person name="Meier V D."/>
        </authorList>
    </citation>
    <scope>NUCLEOTIDE SEQUENCE</scope>
    <source>
        <strain evidence="15">HLG_WM_MAG_05</strain>
    </source>
</reference>
<evidence type="ECO:0000256" key="10">
    <source>
        <dbReference type="ARBA" id="ARBA00049563"/>
    </source>
</evidence>
<feature type="binding site" evidence="11">
    <location>
        <begin position="18"/>
        <end position="23"/>
    </location>
    <ligand>
        <name>substrate</name>
    </ligand>
</feature>
<dbReference type="GO" id="GO:0005524">
    <property type="term" value="F:ATP binding"/>
    <property type="evidence" value="ECO:0007669"/>
    <property type="project" value="UniProtKB-UniRule"/>
</dbReference>
<feature type="binding site" evidence="11">
    <location>
        <begin position="16"/>
        <end position="23"/>
    </location>
    <ligand>
        <name>ATP</name>
        <dbReference type="ChEBI" id="CHEBI:30616"/>
    </ligand>
</feature>
<evidence type="ECO:0000256" key="4">
    <source>
        <dbReference type="ARBA" id="ARBA00011245"/>
    </source>
</evidence>
<dbReference type="PANTHER" id="PTHR11088:SF60">
    <property type="entry name" value="TRNA DIMETHYLALLYLTRANSFERASE"/>
    <property type="match status" value="1"/>
</dbReference>
<dbReference type="HAMAP" id="MF_00185">
    <property type="entry name" value="IPP_trans"/>
    <property type="match status" value="1"/>
</dbReference>
<proteinExistence type="inferred from homology"/>
<dbReference type="InterPro" id="IPR027417">
    <property type="entry name" value="P-loop_NTPase"/>
</dbReference>
<dbReference type="Pfam" id="PF01715">
    <property type="entry name" value="IPPT"/>
    <property type="match status" value="1"/>
</dbReference>
<keyword evidence="7 11" id="KW-0547">Nucleotide-binding</keyword>
<keyword evidence="5 11" id="KW-0808">Transferase</keyword>
<evidence type="ECO:0000256" key="3">
    <source>
        <dbReference type="ARBA" id="ARBA00005842"/>
    </source>
</evidence>
<feature type="region of interest" description="Interaction with substrate tRNA" evidence="11">
    <location>
        <begin position="41"/>
        <end position="44"/>
    </location>
</feature>
<keyword evidence="6 11" id="KW-0819">tRNA processing</keyword>
<dbReference type="EMBL" id="CACVAU010000069">
    <property type="protein sequence ID" value="CAA6823455.1"/>
    <property type="molecule type" value="Genomic_DNA"/>
</dbReference>
<comment type="similarity">
    <text evidence="3 11 14">Belongs to the IPP transferase family.</text>
</comment>
<comment type="function">
    <text evidence="2 11 13">Catalyzes the transfer of a dimethylallyl group onto the adenine at position 37 in tRNAs that read codons beginning with uridine, leading to the formation of N6-(dimethylallyl)adenosine (i(6)A).</text>
</comment>
<protein>
    <recommendedName>
        <fullName evidence="11">tRNA dimethylallyltransferase</fullName>
        <ecNumber evidence="11">2.5.1.75</ecNumber>
    </recommendedName>
    <alternativeName>
        <fullName evidence="11">Dimethylallyl diphosphate:tRNA dimethylallyltransferase</fullName>
        <shortName evidence="11">DMAPP:tRNA dimethylallyltransferase</shortName>
        <shortName evidence="11">DMATase</shortName>
    </alternativeName>
    <alternativeName>
        <fullName evidence="11">Isopentenyl-diphosphate:tRNA isopentenyltransferase</fullName>
        <shortName evidence="11">IPP transferase</shortName>
        <shortName evidence="11">IPPT</shortName>
        <shortName evidence="11">IPTase</shortName>
    </alternativeName>
</protein>
<comment type="caution">
    <text evidence="11">Lacks conserved residue(s) required for the propagation of feature annotation.</text>
</comment>
<dbReference type="NCBIfam" id="TIGR00174">
    <property type="entry name" value="miaA"/>
    <property type="match status" value="1"/>
</dbReference>
<dbReference type="SUPFAM" id="SSF52540">
    <property type="entry name" value="P-loop containing nucleoside triphosphate hydrolases"/>
    <property type="match status" value="1"/>
</dbReference>
<comment type="cofactor">
    <cofactor evidence="1 11">
        <name>Mg(2+)</name>
        <dbReference type="ChEBI" id="CHEBI:18420"/>
    </cofactor>
</comment>
<dbReference type="InterPro" id="IPR039657">
    <property type="entry name" value="Dimethylallyltransferase"/>
</dbReference>
<evidence type="ECO:0000256" key="6">
    <source>
        <dbReference type="ARBA" id="ARBA00022694"/>
    </source>
</evidence>
<dbReference type="GO" id="GO:0006400">
    <property type="term" value="P:tRNA modification"/>
    <property type="evidence" value="ECO:0007669"/>
    <property type="project" value="TreeGrafter"/>
</dbReference>
<dbReference type="InterPro" id="IPR018022">
    <property type="entry name" value="IPT"/>
</dbReference>
<evidence type="ECO:0000256" key="5">
    <source>
        <dbReference type="ARBA" id="ARBA00022679"/>
    </source>
</evidence>
<comment type="subunit">
    <text evidence="4 11">Monomer.</text>
</comment>
<evidence type="ECO:0000256" key="13">
    <source>
        <dbReference type="RuleBase" id="RU003784"/>
    </source>
</evidence>
<organism evidence="15">
    <name type="scientific">uncultured Sulfurovum sp</name>
    <dbReference type="NCBI Taxonomy" id="269237"/>
    <lineage>
        <taxon>Bacteria</taxon>
        <taxon>Pseudomonadati</taxon>
        <taxon>Campylobacterota</taxon>
        <taxon>Epsilonproteobacteria</taxon>
        <taxon>Campylobacterales</taxon>
        <taxon>Sulfurovaceae</taxon>
        <taxon>Sulfurovum</taxon>
        <taxon>environmental samples</taxon>
    </lineage>
</organism>
<feature type="site" description="Interaction with substrate tRNA" evidence="11">
    <location>
        <position position="107"/>
    </location>
</feature>
<evidence type="ECO:0000256" key="1">
    <source>
        <dbReference type="ARBA" id="ARBA00001946"/>
    </source>
</evidence>
<dbReference type="Gene3D" id="1.10.20.140">
    <property type="match status" value="1"/>
</dbReference>
<dbReference type="Gene3D" id="3.40.50.300">
    <property type="entry name" value="P-loop containing nucleotide triphosphate hydrolases"/>
    <property type="match status" value="1"/>
</dbReference>
<evidence type="ECO:0000256" key="12">
    <source>
        <dbReference type="RuleBase" id="RU003783"/>
    </source>
</evidence>
<gene>
    <name evidence="11" type="primary">miaA</name>
    <name evidence="15" type="ORF">HELGO_WM6108</name>
</gene>
<dbReference type="PANTHER" id="PTHR11088">
    <property type="entry name" value="TRNA DIMETHYLALLYLTRANSFERASE"/>
    <property type="match status" value="1"/>
</dbReference>
<evidence type="ECO:0000256" key="8">
    <source>
        <dbReference type="ARBA" id="ARBA00022840"/>
    </source>
</evidence>
<evidence type="ECO:0000256" key="7">
    <source>
        <dbReference type="ARBA" id="ARBA00022741"/>
    </source>
</evidence>
<dbReference type="EC" id="2.5.1.75" evidence="11"/>
<evidence type="ECO:0000256" key="2">
    <source>
        <dbReference type="ARBA" id="ARBA00003213"/>
    </source>
</evidence>
<keyword evidence="9 11" id="KW-0460">Magnesium</keyword>
<accession>A0A6S6TVQ1</accession>
<dbReference type="GO" id="GO:0052381">
    <property type="term" value="F:tRNA dimethylallyltransferase activity"/>
    <property type="evidence" value="ECO:0007669"/>
    <property type="project" value="UniProtKB-UniRule"/>
</dbReference>
<evidence type="ECO:0000313" key="15">
    <source>
        <dbReference type="EMBL" id="CAA6823455.1"/>
    </source>
</evidence>